<dbReference type="AlphaFoldDB" id="A0A4P6EUR6"/>
<accession>A0A4P6EUR6</accession>
<organism evidence="5 6">
    <name type="scientific">Paenibacillus protaetiae</name>
    <dbReference type="NCBI Taxonomy" id="2509456"/>
    <lineage>
        <taxon>Bacteria</taxon>
        <taxon>Bacillati</taxon>
        <taxon>Bacillota</taxon>
        <taxon>Bacilli</taxon>
        <taxon>Bacillales</taxon>
        <taxon>Paenibacillaceae</taxon>
        <taxon>Paenibacillus</taxon>
    </lineage>
</organism>
<evidence type="ECO:0000256" key="2">
    <source>
        <dbReference type="ARBA" id="ARBA00023315"/>
    </source>
</evidence>
<evidence type="ECO:0000256" key="1">
    <source>
        <dbReference type="ARBA" id="ARBA00022679"/>
    </source>
</evidence>
<evidence type="ECO:0000313" key="5">
    <source>
        <dbReference type="EMBL" id="QAY67000.1"/>
    </source>
</evidence>
<dbReference type="Proteomes" id="UP000293568">
    <property type="component" value="Chromosome"/>
</dbReference>
<keyword evidence="2" id="KW-0012">Acyltransferase</keyword>
<proteinExistence type="predicted"/>
<dbReference type="SUPFAM" id="SSF55729">
    <property type="entry name" value="Acyl-CoA N-acyltransferases (Nat)"/>
    <property type="match status" value="1"/>
</dbReference>
<keyword evidence="6" id="KW-1185">Reference proteome</keyword>
<dbReference type="PANTHER" id="PTHR43072">
    <property type="entry name" value="N-ACETYLTRANSFERASE"/>
    <property type="match status" value="1"/>
</dbReference>
<dbReference type="RefSeq" id="WP_129441166.1">
    <property type="nucleotide sequence ID" value="NZ_CP035492.1"/>
</dbReference>
<evidence type="ECO:0000259" key="4">
    <source>
        <dbReference type="PROSITE" id="PS51186"/>
    </source>
</evidence>
<dbReference type="OrthoDB" id="1884663at2"/>
<keyword evidence="1 5" id="KW-0808">Transferase</keyword>
<dbReference type="PROSITE" id="PS51186">
    <property type="entry name" value="GNAT"/>
    <property type="match status" value="1"/>
</dbReference>
<feature type="coiled-coil region" evidence="3">
    <location>
        <begin position="84"/>
        <end position="111"/>
    </location>
</feature>
<evidence type="ECO:0000256" key="3">
    <source>
        <dbReference type="SAM" id="Coils"/>
    </source>
</evidence>
<feature type="domain" description="N-acetyltransferase" evidence="4">
    <location>
        <begin position="190"/>
        <end position="322"/>
    </location>
</feature>
<evidence type="ECO:0000313" key="6">
    <source>
        <dbReference type="Proteomes" id="UP000293568"/>
    </source>
</evidence>
<dbReference type="Pfam" id="PF00583">
    <property type="entry name" value="Acetyltransf_1"/>
    <property type="match status" value="1"/>
</dbReference>
<dbReference type="CDD" id="cd04301">
    <property type="entry name" value="NAT_SF"/>
    <property type="match status" value="1"/>
</dbReference>
<gene>
    <name evidence="5" type="ORF">ET464_11940</name>
</gene>
<dbReference type="GO" id="GO:0016747">
    <property type="term" value="F:acyltransferase activity, transferring groups other than amino-acyl groups"/>
    <property type="evidence" value="ECO:0007669"/>
    <property type="project" value="InterPro"/>
</dbReference>
<dbReference type="EMBL" id="CP035492">
    <property type="protein sequence ID" value="QAY67000.1"/>
    <property type="molecule type" value="Genomic_DNA"/>
</dbReference>
<name>A0A4P6EUR6_9BACL</name>
<sequence>MLAAWDDRYAEEVIALWNAEAVRDGYKELDAEGFRMAFTAHPYFDPGTAFVLLEEGTAAGFACGCTGSDLPLGDKAGYITCVVLSEEHQAAANYEVLLEALERRFAELGKTQAEVLFFNPMQLAWLIPGTPRHEHNNAPGVPAGSLLHQALLGRGYIERAKEQAMYLDLAGFAVPEDVRAKERAAAVKGYRTGVFAHGELENVQEMLAALGNPLWMKEIMQSEADGTPVVFAAKDGKAVGFAGPVIRQPSGRGYFAGIGVHPDHEGHGLGTLLFFKLCEAFRSIGTPYMSLYTGESNPAARIYEKAGFRTVKHFAVMRKELTYE</sequence>
<reference evidence="5 6" key="1">
    <citation type="submission" date="2019-01" db="EMBL/GenBank/DDBJ databases">
        <title>Genome sequencing of strain FW100M-2.</title>
        <authorList>
            <person name="Heo J."/>
            <person name="Kim S.-J."/>
            <person name="Kim J.-S."/>
            <person name="Hong S.-B."/>
            <person name="Kwon S.-W."/>
        </authorList>
    </citation>
    <scope>NUCLEOTIDE SEQUENCE [LARGE SCALE GENOMIC DNA]</scope>
    <source>
        <strain evidence="5 6">FW100M-2</strain>
    </source>
</reference>
<protein>
    <submittedName>
        <fullName evidence="5">GNAT family N-acetyltransferase</fullName>
    </submittedName>
</protein>
<dbReference type="KEGG" id="pprt:ET464_11940"/>
<dbReference type="PANTHER" id="PTHR43072:SF23">
    <property type="entry name" value="UPF0039 PROTEIN C11D3.02C"/>
    <property type="match status" value="1"/>
</dbReference>
<dbReference type="InterPro" id="IPR000182">
    <property type="entry name" value="GNAT_dom"/>
</dbReference>
<dbReference type="Gene3D" id="3.40.630.30">
    <property type="match status" value="2"/>
</dbReference>
<dbReference type="InterPro" id="IPR016181">
    <property type="entry name" value="Acyl_CoA_acyltransferase"/>
</dbReference>
<keyword evidence="3" id="KW-0175">Coiled coil</keyword>